<proteinExistence type="predicted"/>
<dbReference type="InterPro" id="IPR052564">
    <property type="entry name" value="N-acetyltrans/Recomb-assoc"/>
</dbReference>
<keyword evidence="2" id="KW-0012">Acyltransferase</keyword>
<dbReference type="CDD" id="cd04301">
    <property type="entry name" value="NAT_SF"/>
    <property type="match status" value="1"/>
</dbReference>
<name>A0ABT2YM52_9BURK</name>
<dbReference type="Pfam" id="PF13673">
    <property type="entry name" value="Acetyltransf_10"/>
    <property type="match status" value="1"/>
</dbReference>
<feature type="domain" description="N-acetyltransferase" evidence="1">
    <location>
        <begin position="2"/>
        <end position="155"/>
    </location>
</feature>
<dbReference type="Proteomes" id="UP001209701">
    <property type="component" value="Unassembled WGS sequence"/>
</dbReference>
<organism evidence="2 3">
    <name type="scientific">Roseateles oligotrophus</name>
    <dbReference type="NCBI Taxonomy" id="1769250"/>
    <lineage>
        <taxon>Bacteria</taxon>
        <taxon>Pseudomonadati</taxon>
        <taxon>Pseudomonadota</taxon>
        <taxon>Betaproteobacteria</taxon>
        <taxon>Burkholderiales</taxon>
        <taxon>Sphaerotilaceae</taxon>
        <taxon>Roseateles</taxon>
    </lineage>
</organism>
<sequence>MINVRDFQAGDEAATFPVFFSAIHEVASAHYSPELIEAWAPHDTDPQRWAQRIQGIKPFIAMRGGEMVGYADLQDNGYIDHFFVSARAQRIGVASALMRRILQSAAERGILLLYSDVSLSAQGLYQRFGFVIKEQQTFLFRGLEMSNARMELRLALGAGQI</sequence>
<dbReference type="PANTHER" id="PTHR43451:SF1">
    <property type="entry name" value="ACETYLTRANSFERASE"/>
    <property type="match status" value="1"/>
</dbReference>
<reference evidence="2 3" key="1">
    <citation type="submission" date="2021-11" db="EMBL/GenBank/DDBJ databases">
        <authorList>
            <person name="Liang Q."/>
            <person name="Mou H."/>
            <person name="Liu Z."/>
        </authorList>
    </citation>
    <scope>NUCLEOTIDE SEQUENCE [LARGE SCALE GENOMIC DNA]</scope>
    <source>
        <strain evidence="2 3">CHU3</strain>
    </source>
</reference>
<dbReference type="InterPro" id="IPR016181">
    <property type="entry name" value="Acyl_CoA_acyltransferase"/>
</dbReference>
<keyword evidence="3" id="KW-1185">Reference proteome</keyword>
<evidence type="ECO:0000259" key="1">
    <source>
        <dbReference type="PROSITE" id="PS51186"/>
    </source>
</evidence>
<accession>A0ABT2YM52</accession>
<protein>
    <submittedName>
        <fullName evidence="2">GNAT family N-acetyltransferase</fullName>
        <ecNumber evidence="2">2.3.1.-</ecNumber>
    </submittedName>
</protein>
<dbReference type="RefSeq" id="WP_263573719.1">
    <property type="nucleotide sequence ID" value="NZ_JAJIRN010000012.1"/>
</dbReference>
<dbReference type="SUPFAM" id="SSF55729">
    <property type="entry name" value="Acyl-CoA N-acyltransferases (Nat)"/>
    <property type="match status" value="1"/>
</dbReference>
<dbReference type="EMBL" id="JAJIRN010000012">
    <property type="protein sequence ID" value="MCV2371141.1"/>
    <property type="molecule type" value="Genomic_DNA"/>
</dbReference>
<dbReference type="PANTHER" id="PTHR43451">
    <property type="entry name" value="ACETYLTRANSFERASE (GNAT) FAMILY PROTEIN"/>
    <property type="match status" value="1"/>
</dbReference>
<dbReference type="Gene3D" id="3.40.630.30">
    <property type="match status" value="1"/>
</dbReference>
<dbReference type="PROSITE" id="PS51186">
    <property type="entry name" value="GNAT"/>
    <property type="match status" value="1"/>
</dbReference>
<dbReference type="InterPro" id="IPR000182">
    <property type="entry name" value="GNAT_dom"/>
</dbReference>
<evidence type="ECO:0000313" key="2">
    <source>
        <dbReference type="EMBL" id="MCV2371141.1"/>
    </source>
</evidence>
<keyword evidence="2" id="KW-0808">Transferase</keyword>
<gene>
    <name evidence="2" type="ORF">LNV07_23885</name>
</gene>
<dbReference type="GO" id="GO:0016746">
    <property type="term" value="F:acyltransferase activity"/>
    <property type="evidence" value="ECO:0007669"/>
    <property type="project" value="UniProtKB-KW"/>
</dbReference>
<comment type="caution">
    <text evidence="2">The sequence shown here is derived from an EMBL/GenBank/DDBJ whole genome shotgun (WGS) entry which is preliminary data.</text>
</comment>
<dbReference type="EC" id="2.3.1.-" evidence="2"/>
<evidence type="ECO:0000313" key="3">
    <source>
        <dbReference type="Proteomes" id="UP001209701"/>
    </source>
</evidence>